<evidence type="ECO:0000256" key="2">
    <source>
        <dbReference type="SAM" id="MobiDB-lite"/>
    </source>
</evidence>
<proteinExistence type="predicted"/>
<dbReference type="STRING" id="121845.A0A3Q0JJ29"/>
<sequence>MGMSESDSSSLGSMELEGEGAGGVYIDSDTGLESMSSAETPSKPCGLCMDGNASDLYRQEVTQLKCDKLDLLRQNVSCQKEIKRLREKGLQLQSDLASASKEILRLRELLKEYSTGRGNEGSPV</sequence>
<feature type="compositionally biased region" description="Polar residues" evidence="2">
    <location>
        <begin position="31"/>
        <end position="40"/>
    </location>
</feature>
<evidence type="ECO:0000313" key="4">
    <source>
        <dbReference type="RefSeq" id="XP_026688387.1"/>
    </source>
</evidence>
<feature type="compositionally biased region" description="Low complexity" evidence="2">
    <location>
        <begin position="1"/>
        <end position="15"/>
    </location>
</feature>
<gene>
    <name evidence="4" type="primary">LOC113472796</name>
</gene>
<organism evidence="3 4">
    <name type="scientific">Diaphorina citri</name>
    <name type="common">Asian citrus psyllid</name>
    <dbReference type="NCBI Taxonomy" id="121845"/>
    <lineage>
        <taxon>Eukaryota</taxon>
        <taxon>Metazoa</taxon>
        <taxon>Ecdysozoa</taxon>
        <taxon>Arthropoda</taxon>
        <taxon>Hexapoda</taxon>
        <taxon>Insecta</taxon>
        <taxon>Pterygota</taxon>
        <taxon>Neoptera</taxon>
        <taxon>Paraneoptera</taxon>
        <taxon>Hemiptera</taxon>
        <taxon>Sternorrhyncha</taxon>
        <taxon>Psylloidea</taxon>
        <taxon>Psyllidae</taxon>
        <taxon>Diaphorininae</taxon>
        <taxon>Diaphorina</taxon>
    </lineage>
</organism>
<protein>
    <submittedName>
        <fullName evidence="4">Uncharacterized protein LOC113472796</fullName>
    </submittedName>
</protein>
<feature type="region of interest" description="Disordered" evidence="2">
    <location>
        <begin position="1"/>
        <end position="44"/>
    </location>
</feature>
<dbReference type="KEGG" id="dci:113472796"/>
<reference evidence="4" key="1">
    <citation type="submission" date="2025-08" db="UniProtKB">
        <authorList>
            <consortium name="RefSeq"/>
        </authorList>
    </citation>
    <scope>IDENTIFICATION</scope>
</reference>
<dbReference type="Proteomes" id="UP000079169">
    <property type="component" value="Unplaced"/>
</dbReference>
<keyword evidence="3" id="KW-1185">Reference proteome</keyword>
<dbReference type="AlphaFoldDB" id="A0A3Q0JJ29"/>
<name>A0A3Q0JJ29_DIACI</name>
<keyword evidence="1" id="KW-0175">Coiled coil</keyword>
<dbReference type="RefSeq" id="XP_026688387.1">
    <property type="nucleotide sequence ID" value="XM_026832586.1"/>
</dbReference>
<accession>A0A3Q0JJ29</accession>
<dbReference type="GeneID" id="113472796"/>
<dbReference type="PaxDb" id="121845-A0A3Q0JJ29"/>
<evidence type="ECO:0000256" key="1">
    <source>
        <dbReference type="SAM" id="Coils"/>
    </source>
</evidence>
<feature type="coiled-coil region" evidence="1">
    <location>
        <begin position="68"/>
        <end position="102"/>
    </location>
</feature>
<evidence type="ECO:0000313" key="3">
    <source>
        <dbReference type="Proteomes" id="UP000079169"/>
    </source>
</evidence>